<keyword evidence="6" id="KW-1185">Reference proteome</keyword>
<dbReference type="PANTHER" id="PTHR30146">
    <property type="entry name" value="LACI-RELATED TRANSCRIPTIONAL REPRESSOR"/>
    <property type="match status" value="1"/>
</dbReference>
<keyword evidence="1" id="KW-0805">Transcription regulation</keyword>
<proteinExistence type="predicted"/>
<evidence type="ECO:0000313" key="6">
    <source>
        <dbReference type="Proteomes" id="UP001157160"/>
    </source>
</evidence>
<evidence type="ECO:0000313" key="5">
    <source>
        <dbReference type="EMBL" id="GMA27917.1"/>
    </source>
</evidence>
<dbReference type="SUPFAM" id="SSF53822">
    <property type="entry name" value="Periplasmic binding protein-like I"/>
    <property type="match status" value="1"/>
</dbReference>
<dbReference type="RefSeq" id="WP_284230919.1">
    <property type="nucleotide sequence ID" value="NZ_BSUL01000001.1"/>
</dbReference>
<name>A0AA37XBZ4_9MICO</name>
<dbReference type="InterPro" id="IPR046335">
    <property type="entry name" value="LacI/GalR-like_sensor"/>
</dbReference>
<evidence type="ECO:0000256" key="1">
    <source>
        <dbReference type="ARBA" id="ARBA00023015"/>
    </source>
</evidence>
<accession>A0AA37XBZ4</accession>
<dbReference type="Gene3D" id="3.40.50.2300">
    <property type="match status" value="2"/>
</dbReference>
<sequence length="204" mass="21629">MRGVDGLVLASTRLDDAEVLELAAQRPLVLLNREVAGVEGEVPWVDPGNGALLDHLQQRGHRAIAYLGGPLRSWMNGRRWDSLFALARERGLSIFDIPGGTPSIDGGRDAYERVAASPATAVVAYNDLMAIGLMQAAQAAGARIPADLAITGYDDIFGSTLTTPPLTTVSAPLERMAERAVATLLGEPVGDDPFRTELIVRGSS</sequence>
<reference evidence="5 6" key="1">
    <citation type="journal article" date="2014" name="Int. J. Syst. Evol. Microbiol.">
        <title>Complete genome sequence of Corynebacterium casei LMG S-19264T (=DSM 44701T), isolated from a smear-ripened cheese.</title>
        <authorList>
            <consortium name="US DOE Joint Genome Institute (JGI-PGF)"/>
            <person name="Walter F."/>
            <person name="Albersmeier A."/>
            <person name="Kalinowski J."/>
            <person name="Ruckert C."/>
        </authorList>
    </citation>
    <scope>NUCLEOTIDE SEQUENCE [LARGE SCALE GENOMIC DNA]</scope>
    <source>
        <strain evidence="5 6">NBRC 112289</strain>
    </source>
</reference>
<keyword evidence="2" id="KW-0238">DNA-binding</keyword>
<dbReference type="GO" id="GO:0000976">
    <property type="term" value="F:transcription cis-regulatory region binding"/>
    <property type="evidence" value="ECO:0007669"/>
    <property type="project" value="TreeGrafter"/>
</dbReference>
<dbReference type="Proteomes" id="UP001157160">
    <property type="component" value="Unassembled WGS sequence"/>
</dbReference>
<dbReference type="InterPro" id="IPR028082">
    <property type="entry name" value="Peripla_BP_I"/>
</dbReference>
<gene>
    <name evidence="5" type="ORF">GCM10025874_11700</name>
</gene>
<protein>
    <recommendedName>
        <fullName evidence="4">Transcriptional regulator LacI/GalR-like sensor domain-containing protein</fullName>
    </recommendedName>
</protein>
<dbReference type="AlphaFoldDB" id="A0AA37XBZ4"/>
<comment type="caution">
    <text evidence="5">The sequence shown here is derived from an EMBL/GenBank/DDBJ whole genome shotgun (WGS) entry which is preliminary data.</text>
</comment>
<organism evidence="5 6">
    <name type="scientific">Arenivirga flava</name>
    <dbReference type="NCBI Taxonomy" id="1930060"/>
    <lineage>
        <taxon>Bacteria</taxon>
        <taxon>Bacillati</taxon>
        <taxon>Actinomycetota</taxon>
        <taxon>Actinomycetes</taxon>
        <taxon>Micrococcales</taxon>
        <taxon>Microbacteriaceae</taxon>
        <taxon>Arenivirga</taxon>
    </lineage>
</organism>
<dbReference type="EMBL" id="BSUL01000001">
    <property type="protein sequence ID" value="GMA27917.1"/>
    <property type="molecule type" value="Genomic_DNA"/>
</dbReference>
<dbReference type="GO" id="GO:0003700">
    <property type="term" value="F:DNA-binding transcription factor activity"/>
    <property type="evidence" value="ECO:0007669"/>
    <property type="project" value="TreeGrafter"/>
</dbReference>
<evidence type="ECO:0000259" key="4">
    <source>
        <dbReference type="Pfam" id="PF13377"/>
    </source>
</evidence>
<dbReference type="Pfam" id="PF13377">
    <property type="entry name" value="Peripla_BP_3"/>
    <property type="match status" value="1"/>
</dbReference>
<evidence type="ECO:0000256" key="2">
    <source>
        <dbReference type="ARBA" id="ARBA00023125"/>
    </source>
</evidence>
<dbReference type="PANTHER" id="PTHR30146:SF109">
    <property type="entry name" value="HTH-TYPE TRANSCRIPTIONAL REGULATOR GALS"/>
    <property type="match status" value="1"/>
</dbReference>
<feature type="domain" description="Transcriptional regulator LacI/GalR-like sensor" evidence="4">
    <location>
        <begin position="54"/>
        <end position="187"/>
    </location>
</feature>
<keyword evidence="3" id="KW-0804">Transcription</keyword>
<evidence type="ECO:0000256" key="3">
    <source>
        <dbReference type="ARBA" id="ARBA00023163"/>
    </source>
</evidence>